<keyword evidence="3" id="KW-0133">Cell shape</keyword>
<dbReference type="OrthoDB" id="9785911at2"/>
<comment type="similarity">
    <text evidence="1">Belongs to the FemABX family.</text>
</comment>
<evidence type="ECO:0000256" key="5">
    <source>
        <dbReference type="ARBA" id="ARBA00023315"/>
    </source>
</evidence>
<evidence type="ECO:0000256" key="6">
    <source>
        <dbReference type="ARBA" id="ARBA00023316"/>
    </source>
</evidence>
<evidence type="ECO:0000256" key="4">
    <source>
        <dbReference type="ARBA" id="ARBA00022984"/>
    </source>
</evidence>
<reference evidence="8 9" key="1">
    <citation type="submission" date="2019-03" db="EMBL/GenBank/DDBJ databases">
        <title>Genomic Encyclopedia of Type Strains, Phase IV (KMG-IV): sequencing the most valuable type-strain genomes for metagenomic binning, comparative biology and taxonomic classification.</title>
        <authorList>
            <person name="Goeker M."/>
        </authorList>
    </citation>
    <scope>NUCLEOTIDE SEQUENCE [LARGE SCALE GENOMIC DNA]</scope>
    <source>
        <strain evidence="8 9">DSM 24179</strain>
    </source>
</reference>
<dbReference type="Gene3D" id="3.40.630.30">
    <property type="match status" value="2"/>
</dbReference>
<dbReference type="InterPro" id="IPR003447">
    <property type="entry name" value="FEMABX"/>
</dbReference>
<keyword evidence="4" id="KW-0573">Peptidoglycan synthesis</keyword>
<dbReference type="AlphaFoldDB" id="A0A4R2GF52"/>
<feature type="domain" description="BioF2-like acetyltransferase" evidence="7">
    <location>
        <begin position="188"/>
        <end position="295"/>
    </location>
</feature>
<evidence type="ECO:0000256" key="1">
    <source>
        <dbReference type="ARBA" id="ARBA00009943"/>
    </source>
</evidence>
<keyword evidence="6" id="KW-0961">Cell wall biogenesis/degradation</keyword>
<name>A0A4R2GF52_9BACT</name>
<dbReference type="Pfam" id="PF13480">
    <property type="entry name" value="Acetyltransf_6"/>
    <property type="match status" value="1"/>
</dbReference>
<evidence type="ECO:0000256" key="2">
    <source>
        <dbReference type="ARBA" id="ARBA00022679"/>
    </source>
</evidence>
<dbReference type="SUPFAM" id="SSF55729">
    <property type="entry name" value="Acyl-CoA N-acyltransferases (Nat)"/>
    <property type="match status" value="2"/>
</dbReference>
<dbReference type="GO" id="GO:0008360">
    <property type="term" value="P:regulation of cell shape"/>
    <property type="evidence" value="ECO:0007669"/>
    <property type="project" value="UniProtKB-KW"/>
</dbReference>
<evidence type="ECO:0000256" key="3">
    <source>
        <dbReference type="ARBA" id="ARBA00022960"/>
    </source>
</evidence>
<dbReference type="GO" id="GO:0071555">
    <property type="term" value="P:cell wall organization"/>
    <property type="evidence" value="ECO:0007669"/>
    <property type="project" value="UniProtKB-KW"/>
</dbReference>
<dbReference type="Pfam" id="PF02388">
    <property type="entry name" value="FemAB"/>
    <property type="match status" value="1"/>
</dbReference>
<keyword evidence="2 8" id="KW-0808">Transferase</keyword>
<dbReference type="PANTHER" id="PTHR36174">
    <property type="entry name" value="LIPID II:GLYCINE GLYCYLTRANSFERASE"/>
    <property type="match status" value="1"/>
</dbReference>
<dbReference type="GO" id="GO:0016755">
    <property type="term" value="F:aminoacyltransferase activity"/>
    <property type="evidence" value="ECO:0007669"/>
    <property type="project" value="InterPro"/>
</dbReference>
<dbReference type="EMBL" id="SLWK01000012">
    <property type="protein sequence ID" value="TCO06838.1"/>
    <property type="molecule type" value="Genomic_DNA"/>
</dbReference>
<gene>
    <name evidence="8" type="ORF">EV194_11262</name>
</gene>
<dbReference type="GO" id="GO:0009252">
    <property type="term" value="P:peptidoglycan biosynthetic process"/>
    <property type="evidence" value="ECO:0007669"/>
    <property type="project" value="UniProtKB-KW"/>
</dbReference>
<keyword evidence="9" id="KW-1185">Reference proteome</keyword>
<proteinExistence type="inferred from homology"/>
<dbReference type="PANTHER" id="PTHR36174:SF1">
    <property type="entry name" value="LIPID II:GLYCINE GLYCYLTRANSFERASE"/>
    <property type="match status" value="1"/>
</dbReference>
<comment type="caution">
    <text evidence="8">The sequence shown here is derived from an EMBL/GenBank/DDBJ whole genome shotgun (WGS) entry which is preliminary data.</text>
</comment>
<accession>A0A4R2GF52</accession>
<dbReference type="Proteomes" id="UP000295221">
    <property type="component" value="Unassembled WGS sequence"/>
</dbReference>
<evidence type="ECO:0000313" key="8">
    <source>
        <dbReference type="EMBL" id="TCO06838.1"/>
    </source>
</evidence>
<dbReference type="InterPro" id="IPR016181">
    <property type="entry name" value="Acyl_CoA_acyltransferase"/>
</dbReference>
<evidence type="ECO:0000313" key="9">
    <source>
        <dbReference type="Proteomes" id="UP000295221"/>
    </source>
</evidence>
<organism evidence="8 9">
    <name type="scientific">Natronoflexus pectinivorans</name>
    <dbReference type="NCBI Taxonomy" id="682526"/>
    <lineage>
        <taxon>Bacteria</taxon>
        <taxon>Pseudomonadati</taxon>
        <taxon>Bacteroidota</taxon>
        <taxon>Bacteroidia</taxon>
        <taxon>Marinilabiliales</taxon>
        <taxon>Marinilabiliaceae</taxon>
        <taxon>Natronoflexus</taxon>
    </lineage>
</organism>
<protein>
    <submittedName>
        <fullName evidence="8">Lipid II:glycine glycyltransferase (Peptidoglycan interpeptide bridge formation enzyme)</fullName>
    </submittedName>
</protein>
<evidence type="ECO:0000259" key="7">
    <source>
        <dbReference type="Pfam" id="PF13480"/>
    </source>
</evidence>
<dbReference type="PROSITE" id="PS51191">
    <property type="entry name" value="FEMABX"/>
    <property type="match status" value="1"/>
</dbReference>
<sequence length="385" mass="44669">MNKKEKLKISTEICTSTPSPEWDQFASLMDGASYEQTSLWGDLKHWDGWKATRLIVKRDDEILCGTQIYTMDIPLFGKVGYISQGPCFSGNQVNGAVILLKEIKKFARKQKLRYLTIDIHYKLPRFIDIIKKNGFRRHPDYIPPNPNIKSTQVIDLRQTEEGILAGFKKNRRKSVKEGLKNPIQLKPGKREDIPLLFALVNKTCERIGVQSSYPDINYLYDLWDKMHPNGWVTMLIGEINGEVVSASLAFTFGNTFRDTIWGWSGEYSSANFSDAITWQLMLWAKENGFEFYDLVQLDDVSAKAILSGQEINQEIKNRVRFGATFYKMRFGGETIFYPGTYTWFSSPFIKWLLLFSSKYLIHNQIIRKTIRIIRKNRRKEKQVPV</sequence>
<keyword evidence="5" id="KW-0012">Acyltransferase</keyword>
<dbReference type="InterPro" id="IPR050644">
    <property type="entry name" value="PG_Glycine_Bridge_Synth"/>
</dbReference>
<dbReference type="RefSeq" id="WP_132434632.1">
    <property type="nucleotide sequence ID" value="NZ_SLWK01000012.1"/>
</dbReference>
<dbReference type="InterPro" id="IPR038740">
    <property type="entry name" value="BioF2-like_GNAT_dom"/>
</dbReference>